<keyword evidence="1" id="KW-1133">Transmembrane helix</keyword>
<keyword evidence="1" id="KW-0812">Transmembrane</keyword>
<evidence type="ECO:0000313" key="2">
    <source>
        <dbReference type="EMBL" id="MBD8507894.1"/>
    </source>
</evidence>
<reference evidence="2" key="1">
    <citation type="submission" date="2020-09" db="EMBL/GenBank/DDBJ databases">
        <title>Hoyosella lacisalsi sp. nov., a halotolerant actinobacterium isolated from soil of Lake Gudzhirganskoe.</title>
        <authorList>
            <person name="Yang Q."/>
            <person name="Guo P.Y."/>
            <person name="Liu S.W."/>
            <person name="Li F.N."/>
            <person name="Sun C.H."/>
        </authorList>
    </citation>
    <scope>NUCLEOTIDE SEQUENCE</scope>
    <source>
        <strain evidence="2">G463</strain>
    </source>
</reference>
<sequence length="215" mass="22179">MGGLLDAALSFPAVVFTFALLVILAYWVLVLVGGAALDMLDGDADVDASPDDTGILKSLGLEGVPLTILLSLFVLAAWFASIVGVVVLDSLDLGGLVGGLALLGILLAAALLGVVVARLGAAPLRRIFHPTAAPSRSDFVGKLCVVRTSTVAPDFGQAEITSKDGSAALIQVRQTAEHAAGGELRSGSTALIYEYDSDGEFFWVCPVDPSLGYYT</sequence>
<evidence type="ECO:0000313" key="3">
    <source>
        <dbReference type="Proteomes" id="UP000642993"/>
    </source>
</evidence>
<feature type="transmembrane region" description="Helical" evidence="1">
    <location>
        <begin position="12"/>
        <end position="32"/>
    </location>
</feature>
<organism evidence="2 3">
    <name type="scientific">Lolliginicoccus lacisalsi</name>
    <dbReference type="NCBI Taxonomy" id="2742202"/>
    <lineage>
        <taxon>Bacteria</taxon>
        <taxon>Bacillati</taxon>
        <taxon>Actinomycetota</taxon>
        <taxon>Actinomycetes</taxon>
        <taxon>Mycobacteriales</taxon>
        <taxon>Hoyosellaceae</taxon>
        <taxon>Lolliginicoccus</taxon>
    </lineage>
</organism>
<evidence type="ECO:0000256" key="1">
    <source>
        <dbReference type="SAM" id="Phobius"/>
    </source>
</evidence>
<name>A0A927JEJ8_9ACTN</name>
<feature type="transmembrane region" description="Helical" evidence="1">
    <location>
        <begin position="66"/>
        <end position="87"/>
    </location>
</feature>
<proteinExistence type="predicted"/>
<protein>
    <submittedName>
        <fullName evidence="2">DUF1449 family protein</fullName>
    </submittedName>
</protein>
<keyword evidence="3" id="KW-1185">Reference proteome</keyword>
<accession>A0A927JEJ8</accession>
<gene>
    <name evidence="2" type="ORF">HT102_15500</name>
</gene>
<feature type="transmembrane region" description="Helical" evidence="1">
    <location>
        <begin position="93"/>
        <end position="117"/>
    </location>
</feature>
<dbReference type="Proteomes" id="UP000642993">
    <property type="component" value="Unassembled WGS sequence"/>
</dbReference>
<dbReference type="AlphaFoldDB" id="A0A927JEJ8"/>
<dbReference type="EMBL" id="JACYWE010000013">
    <property type="protein sequence ID" value="MBD8507894.1"/>
    <property type="molecule type" value="Genomic_DNA"/>
</dbReference>
<keyword evidence="1" id="KW-0472">Membrane</keyword>
<comment type="caution">
    <text evidence="2">The sequence shown here is derived from an EMBL/GenBank/DDBJ whole genome shotgun (WGS) entry which is preliminary data.</text>
</comment>
<dbReference type="RefSeq" id="WP_192040360.1">
    <property type="nucleotide sequence ID" value="NZ_JACYWE010000013.1"/>
</dbReference>